<evidence type="ECO:0000313" key="2">
    <source>
        <dbReference type="EMBL" id="KAJ3601601.1"/>
    </source>
</evidence>
<gene>
    <name evidence="2" type="ORF">NHX12_032569</name>
</gene>
<feature type="region of interest" description="Disordered" evidence="1">
    <location>
        <begin position="1"/>
        <end position="20"/>
    </location>
</feature>
<feature type="compositionally biased region" description="Gly residues" evidence="1">
    <location>
        <begin position="176"/>
        <end position="186"/>
    </location>
</feature>
<evidence type="ECO:0000256" key="1">
    <source>
        <dbReference type="SAM" id="MobiDB-lite"/>
    </source>
</evidence>
<comment type="caution">
    <text evidence="2">The sequence shown here is derived from an EMBL/GenBank/DDBJ whole genome shotgun (WGS) entry which is preliminary data.</text>
</comment>
<organism evidence="2 3">
    <name type="scientific">Muraenolepis orangiensis</name>
    <name type="common">Patagonian moray cod</name>
    <dbReference type="NCBI Taxonomy" id="630683"/>
    <lineage>
        <taxon>Eukaryota</taxon>
        <taxon>Metazoa</taxon>
        <taxon>Chordata</taxon>
        <taxon>Craniata</taxon>
        <taxon>Vertebrata</taxon>
        <taxon>Euteleostomi</taxon>
        <taxon>Actinopterygii</taxon>
        <taxon>Neopterygii</taxon>
        <taxon>Teleostei</taxon>
        <taxon>Neoteleostei</taxon>
        <taxon>Acanthomorphata</taxon>
        <taxon>Zeiogadaria</taxon>
        <taxon>Gadariae</taxon>
        <taxon>Gadiformes</taxon>
        <taxon>Muraenolepidoidei</taxon>
        <taxon>Muraenolepididae</taxon>
        <taxon>Muraenolepis</taxon>
    </lineage>
</organism>
<feature type="region of interest" description="Disordered" evidence="1">
    <location>
        <begin position="129"/>
        <end position="186"/>
    </location>
</feature>
<reference evidence="2" key="1">
    <citation type="submission" date="2022-07" db="EMBL/GenBank/DDBJ databases">
        <title>Chromosome-level genome of Muraenolepis orangiensis.</title>
        <authorList>
            <person name="Kim J."/>
        </authorList>
    </citation>
    <scope>NUCLEOTIDE SEQUENCE</scope>
    <source>
        <strain evidence="2">KU_S4_2022</strain>
        <tissue evidence="2">Muscle</tissue>
    </source>
</reference>
<dbReference type="EMBL" id="JANIIK010000047">
    <property type="protein sequence ID" value="KAJ3601601.1"/>
    <property type="molecule type" value="Genomic_DNA"/>
</dbReference>
<proteinExistence type="predicted"/>
<protein>
    <submittedName>
        <fullName evidence="2">Uncharacterized protein</fullName>
    </submittedName>
</protein>
<feature type="region of interest" description="Disordered" evidence="1">
    <location>
        <begin position="39"/>
        <end position="89"/>
    </location>
</feature>
<keyword evidence="3" id="KW-1185">Reference proteome</keyword>
<feature type="non-terminal residue" evidence="2">
    <location>
        <position position="1"/>
    </location>
</feature>
<sequence length="186" mass="19102">VSHWDGLMGQATGTKDHPPPIIIIHHEDGRMGRVLQGRRWTVPGKGTRGREDGTGPPGKGTRGREDGTGPPGTEGGWDSRKGPGRWAPLSVYQARGGSPLSLSSHSYFLPTGGGARVQPRADVILRGSEAAKSGREQNEGDAAWGGEGETGETGETGECWGGGDGGDGETGETGECWGGTTDGSGV</sequence>
<name>A0A9Q0ILM8_9TELE</name>
<evidence type="ECO:0000313" key="3">
    <source>
        <dbReference type="Proteomes" id="UP001148018"/>
    </source>
</evidence>
<accession>A0A9Q0ILM8</accession>
<dbReference type="Proteomes" id="UP001148018">
    <property type="component" value="Unassembled WGS sequence"/>
</dbReference>
<dbReference type="AlphaFoldDB" id="A0A9Q0ILM8"/>